<organism evidence="2 3">
    <name type="scientific">Pseudoalteromonas luteoviolacea S4054</name>
    <dbReference type="NCBI Taxonomy" id="1129367"/>
    <lineage>
        <taxon>Bacteria</taxon>
        <taxon>Pseudomonadati</taxon>
        <taxon>Pseudomonadota</taxon>
        <taxon>Gammaproteobacteria</taxon>
        <taxon>Alteromonadales</taxon>
        <taxon>Pseudoalteromonadaceae</taxon>
        <taxon>Pseudoalteromonas</taxon>
    </lineage>
</organism>
<sequence length="186" mass="21421">MKSTKKKIIKHYADFFEGHDFEILSWDLGPIKKILPDFQVVRFAPGPQINMWVYCSVGASNITHSDSALHEFVVVSPFESNRLVEMLAMVTYYHSNHSLGFGHTLPIGEPWLEGSNCENWLVSLPYPFGEDLEIMPLNSSHAHVAWLLPITDDERNFKIKHDLDSLEQKFDDAELKYWEVKRSSVV</sequence>
<protein>
    <recommendedName>
        <fullName evidence="1">Suppressor of fused-like domain-containing protein</fullName>
    </recommendedName>
</protein>
<dbReference type="PATRIC" id="fig|1129367.4.peg.3165"/>
<evidence type="ECO:0000313" key="3">
    <source>
        <dbReference type="Proteomes" id="UP000033434"/>
    </source>
</evidence>
<dbReference type="Pfam" id="PF05076">
    <property type="entry name" value="SUFU"/>
    <property type="match status" value="1"/>
</dbReference>
<dbReference type="Proteomes" id="UP000033434">
    <property type="component" value="Unassembled WGS sequence"/>
</dbReference>
<gene>
    <name evidence="2" type="ORF">N479_15965</name>
</gene>
<accession>A0A0F6A9Q3</accession>
<comment type="caution">
    <text evidence="2">The sequence shown here is derived from an EMBL/GenBank/DDBJ whole genome shotgun (WGS) entry which is preliminary data.</text>
</comment>
<name>A0A0F6A9Q3_9GAMM</name>
<evidence type="ECO:0000313" key="2">
    <source>
        <dbReference type="EMBL" id="KKE82905.1"/>
    </source>
</evidence>
<reference evidence="2 3" key="1">
    <citation type="journal article" date="2015" name="BMC Genomics">
        <title>Genome mining reveals unlocked bioactive potential of marine Gram-negative bacteria.</title>
        <authorList>
            <person name="Machado H."/>
            <person name="Sonnenschein E.C."/>
            <person name="Melchiorsen J."/>
            <person name="Gram L."/>
        </authorList>
    </citation>
    <scope>NUCLEOTIDE SEQUENCE [LARGE SCALE GENOMIC DNA]</scope>
    <source>
        <strain evidence="2 3">S4054</strain>
    </source>
</reference>
<proteinExistence type="predicted"/>
<dbReference type="InterPro" id="IPR020941">
    <property type="entry name" value="SUFU-like_domain"/>
</dbReference>
<dbReference type="AlphaFoldDB" id="A0A0F6A9Q3"/>
<dbReference type="RefSeq" id="WP_046356713.1">
    <property type="nucleotide sequence ID" value="NZ_AUXW01000155.1"/>
</dbReference>
<feature type="domain" description="Suppressor of fused-like" evidence="1">
    <location>
        <begin position="38"/>
        <end position="182"/>
    </location>
</feature>
<evidence type="ECO:0000259" key="1">
    <source>
        <dbReference type="Pfam" id="PF05076"/>
    </source>
</evidence>
<dbReference type="EMBL" id="AUXW01000155">
    <property type="protein sequence ID" value="KKE82905.1"/>
    <property type="molecule type" value="Genomic_DNA"/>
</dbReference>